<evidence type="ECO:0008006" key="4">
    <source>
        <dbReference type="Google" id="ProtNLM"/>
    </source>
</evidence>
<keyword evidence="1" id="KW-0732">Signal</keyword>
<proteinExistence type="predicted"/>
<reference evidence="2 3" key="1">
    <citation type="submission" date="2017-11" db="EMBL/GenBank/DDBJ databases">
        <authorList>
            <person name="Seth-Smith MB H."/>
        </authorList>
    </citation>
    <scope>NUCLEOTIDE SEQUENCE [LARGE SCALE GENOMIC DNA]</scope>
    <source>
        <strain evidence="2">E</strain>
    </source>
</reference>
<feature type="signal peptide" evidence="1">
    <location>
        <begin position="1"/>
        <end position="21"/>
    </location>
</feature>
<dbReference type="AlphaFoldDB" id="A0AAJ5T889"/>
<dbReference type="Proteomes" id="UP000268684">
    <property type="component" value="Chromosome III"/>
</dbReference>
<keyword evidence="3" id="KW-1185">Reference proteome</keyword>
<gene>
    <name evidence="2" type="ORF">BSTAB16_6814</name>
</gene>
<evidence type="ECO:0000313" key="3">
    <source>
        <dbReference type="Proteomes" id="UP000268684"/>
    </source>
</evidence>
<feature type="chain" id="PRO_5042559615" description="Lipoprotein" evidence="1">
    <location>
        <begin position="22"/>
        <end position="102"/>
    </location>
</feature>
<accession>A0AAJ5T889</accession>
<dbReference type="RefSeq" id="WP_122172907.1">
    <property type="nucleotide sequence ID" value="NZ_LR025744.1"/>
</dbReference>
<organism evidence="2 3">
    <name type="scientific">Burkholderia stabilis</name>
    <dbReference type="NCBI Taxonomy" id="95485"/>
    <lineage>
        <taxon>Bacteria</taxon>
        <taxon>Pseudomonadati</taxon>
        <taxon>Pseudomonadota</taxon>
        <taxon>Betaproteobacteria</taxon>
        <taxon>Burkholderiales</taxon>
        <taxon>Burkholderiaceae</taxon>
        <taxon>Burkholderia</taxon>
        <taxon>Burkholderia cepacia complex</taxon>
    </lineage>
</organism>
<evidence type="ECO:0000313" key="2">
    <source>
        <dbReference type="EMBL" id="VBB16607.1"/>
    </source>
</evidence>
<sequence length="102" mass="10518">MKSAYFVFVRRAALAAPLAFALAGCMSSTPVWDSRFGDSVRTVMQAQIIDPHAAEHAASASASSSGVDGAAAAAALDNYDKSFKQIQPPANAFVIGIGKATQ</sequence>
<protein>
    <recommendedName>
        <fullName evidence="4">Lipoprotein</fullName>
    </recommendedName>
</protein>
<dbReference type="GeneID" id="71059220"/>
<dbReference type="PROSITE" id="PS51257">
    <property type="entry name" value="PROKAR_LIPOPROTEIN"/>
    <property type="match status" value="1"/>
</dbReference>
<evidence type="ECO:0000256" key="1">
    <source>
        <dbReference type="SAM" id="SignalP"/>
    </source>
</evidence>
<dbReference type="EMBL" id="LR025744">
    <property type="protein sequence ID" value="VBB16607.1"/>
    <property type="molecule type" value="Genomic_DNA"/>
</dbReference>
<name>A0AAJ5T889_9BURK</name>